<dbReference type="Pfam" id="PF07730">
    <property type="entry name" value="HisKA_3"/>
    <property type="match status" value="1"/>
</dbReference>
<evidence type="ECO:0000256" key="3">
    <source>
        <dbReference type="ARBA" id="ARBA00022553"/>
    </source>
</evidence>
<keyword evidence="4" id="KW-0808">Transferase</keyword>
<evidence type="ECO:0000256" key="8">
    <source>
        <dbReference type="ARBA" id="ARBA00023012"/>
    </source>
</evidence>
<evidence type="ECO:0000256" key="4">
    <source>
        <dbReference type="ARBA" id="ARBA00022679"/>
    </source>
</evidence>
<dbReference type="InterPro" id="IPR036890">
    <property type="entry name" value="HATPase_C_sf"/>
</dbReference>
<dbReference type="Gene3D" id="1.20.5.1930">
    <property type="match status" value="1"/>
</dbReference>
<dbReference type="Pfam" id="PF13796">
    <property type="entry name" value="Sensor"/>
    <property type="match status" value="1"/>
</dbReference>
<keyword evidence="9" id="KW-0472">Membrane</keyword>
<dbReference type="GO" id="GO:0000155">
    <property type="term" value="F:phosphorelay sensor kinase activity"/>
    <property type="evidence" value="ECO:0007669"/>
    <property type="project" value="InterPro"/>
</dbReference>
<feature type="transmembrane region" description="Helical" evidence="9">
    <location>
        <begin position="137"/>
        <end position="166"/>
    </location>
</feature>
<keyword evidence="13" id="KW-1185">Reference proteome</keyword>
<dbReference type="RefSeq" id="WP_271222933.1">
    <property type="nucleotide sequence ID" value="NZ_BAAAVD010000029.1"/>
</dbReference>
<keyword evidence="7" id="KW-0067">ATP-binding</keyword>
<dbReference type="GO" id="GO:0005524">
    <property type="term" value="F:ATP binding"/>
    <property type="evidence" value="ECO:0007669"/>
    <property type="project" value="UniProtKB-KW"/>
</dbReference>
<evidence type="ECO:0000256" key="7">
    <source>
        <dbReference type="ARBA" id="ARBA00022840"/>
    </source>
</evidence>
<dbReference type="PANTHER" id="PTHR24421:SF10">
    <property type="entry name" value="NITRATE_NITRITE SENSOR PROTEIN NARQ"/>
    <property type="match status" value="1"/>
</dbReference>
<keyword evidence="3" id="KW-0597">Phosphoprotein</keyword>
<dbReference type="CDD" id="cd16917">
    <property type="entry name" value="HATPase_UhpB-NarQ-NarX-like"/>
    <property type="match status" value="1"/>
</dbReference>
<dbReference type="InterPro" id="IPR025828">
    <property type="entry name" value="Put_sensor_dom"/>
</dbReference>
<dbReference type="EMBL" id="BSEV01000035">
    <property type="protein sequence ID" value="GLK14706.1"/>
    <property type="molecule type" value="Genomic_DNA"/>
</dbReference>
<evidence type="ECO:0000256" key="2">
    <source>
        <dbReference type="ARBA" id="ARBA00012438"/>
    </source>
</evidence>
<feature type="transmembrane region" description="Helical" evidence="9">
    <location>
        <begin position="49"/>
        <end position="68"/>
    </location>
</feature>
<evidence type="ECO:0000313" key="13">
    <source>
        <dbReference type="Proteomes" id="UP001143474"/>
    </source>
</evidence>
<comment type="caution">
    <text evidence="12">The sequence shown here is derived from an EMBL/GenBank/DDBJ whole genome shotgun (WGS) entry which is preliminary data.</text>
</comment>
<keyword evidence="9" id="KW-1133">Transmembrane helix</keyword>
<dbReference type="Gene3D" id="3.30.565.10">
    <property type="entry name" value="Histidine kinase-like ATPase, C-terminal domain"/>
    <property type="match status" value="1"/>
</dbReference>
<feature type="transmembrane region" description="Helical" evidence="9">
    <location>
        <begin position="178"/>
        <end position="203"/>
    </location>
</feature>
<dbReference type="InterPro" id="IPR011712">
    <property type="entry name" value="Sig_transdc_His_kin_sub3_dim/P"/>
</dbReference>
<keyword evidence="5" id="KW-0547">Nucleotide-binding</keyword>
<reference evidence="12" key="1">
    <citation type="journal article" date="2014" name="Int. J. Syst. Evol. Microbiol.">
        <title>Complete genome sequence of Corynebacterium casei LMG S-19264T (=DSM 44701T), isolated from a smear-ripened cheese.</title>
        <authorList>
            <consortium name="US DOE Joint Genome Institute (JGI-PGF)"/>
            <person name="Walter F."/>
            <person name="Albersmeier A."/>
            <person name="Kalinowski J."/>
            <person name="Ruckert C."/>
        </authorList>
    </citation>
    <scope>NUCLEOTIDE SEQUENCE</scope>
    <source>
        <strain evidence="12">VKM Ac-2007</strain>
    </source>
</reference>
<keyword evidence="6 12" id="KW-0418">Kinase</keyword>
<comment type="catalytic activity">
    <reaction evidence="1">
        <text>ATP + protein L-histidine = ADP + protein N-phospho-L-histidine.</text>
        <dbReference type="EC" id="2.7.13.3"/>
    </reaction>
</comment>
<proteinExistence type="predicted"/>
<dbReference type="EC" id="2.7.13.3" evidence="2"/>
<gene>
    <name evidence="12" type="ORF">GCM10017600_81180</name>
</gene>
<dbReference type="GO" id="GO:0016020">
    <property type="term" value="C:membrane"/>
    <property type="evidence" value="ECO:0007669"/>
    <property type="project" value="InterPro"/>
</dbReference>
<dbReference type="SUPFAM" id="SSF55874">
    <property type="entry name" value="ATPase domain of HSP90 chaperone/DNA topoisomerase II/histidine kinase"/>
    <property type="match status" value="1"/>
</dbReference>
<dbReference type="Proteomes" id="UP001143474">
    <property type="component" value="Unassembled WGS sequence"/>
</dbReference>
<keyword evidence="8" id="KW-0902">Two-component regulatory system</keyword>
<dbReference type="InterPro" id="IPR050482">
    <property type="entry name" value="Sensor_HK_TwoCompSys"/>
</dbReference>
<keyword evidence="9" id="KW-0812">Transmembrane</keyword>
<name>A0A9W6IAY4_9ACTN</name>
<evidence type="ECO:0000256" key="1">
    <source>
        <dbReference type="ARBA" id="ARBA00000085"/>
    </source>
</evidence>
<feature type="domain" description="Signal transduction histidine kinase subgroup 3 dimerisation and phosphoacceptor" evidence="10">
    <location>
        <begin position="236"/>
        <end position="302"/>
    </location>
</feature>
<evidence type="ECO:0000256" key="5">
    <source>
        <dbReference type="ARBA" id="ARBA00022741"/>
    </source>
</evidence>
<evidence type="ECO:0000256" key="9">
    <source>
        <dbReference type="SAM" id="Phobius"/>
    </source>
</evidence>
<evidence type="ECO:0000256" key="6">
    <source>
        <dbReference type="ARBA" id="ARBA00022777"/>
    </source>
</evidence>
<dbReference type="GO" id="GO:0046983">
    <property type="term" value="F:protein dimerization activity"/>
    <property type="evidence" value="ECO:0007669"/>
    <property type="project" value="InterPro"/>
</dbReference>
<reference evidence="12" key="2">
    <citation type="submission" date="2023-01" db="EMBL/GenBank/DDBJ databases">
        <authorList>
            <person name="Sun Q."/>
            <person name="Evtushenko L."/>
        </authorList>
    </citation>
    <scope>NUCLEOTIDE SEQUENCE</scope>
    <source>
        <strain evidence="12">VKM Ac-2007</strain>
    </source>
</reference>
<evidence type="ECO:0000259" key="11">
    <source>
        <dbReference type="Pfam" id="PF13796"/>
    </source>
</evidence>
<feature type="domain" description="Putative sensor" evidence="11">
    <location>
        <begin position="52"/>
        <end position="212"/>
    </location>
</feature>
<evidence type="ECO:0000313" key="12">
    <source>
        <dbReference type="EMBL" id="GLK14706.1"/>
    </source>
</evidence>
<sequence>MEPPQASLAVVRGNDARVAGTTPSIVRTASQALVQRPSRLLRSSWPWRSLAYLLSGLPFGLLSLYVFLVALTYGAVLAVVLGVPVLVGCALPAARFERLRLRLVDTEPVPDPHDSPASGRRAWFRTRLRAPTTWRDVGYALLTALVLWWIDLVVIFLACVAPVVLMSAPFQPEIPPSFGVPLALCGLLLLPVAAYPVTAWAGVRALMTRAVLAPRDTELIEVVRSRARLVDAFEAERRRIERDLHDGAQQRLVALTLRLGMAGLDLEPGSPAAEHVAQAHEEALRALAELRELIRGVHPQVLTDLGLPEAVRDVAGRSPVPVEVDLALPRRLPAAVEAAAYFAVCEALANVARHSRADHCLIRGGLVRGTLRLDVRDDGEGGADPAAGTGLAGLADRIAVVNGMMSLSSPAGGPTLLRVEIPCA</sequence>
<dbReference type="PANTHER" id="PTHR24421">
    <property type="entry name" value="NITRATE/NITRITE SENSOR PROTEIN NARX-RELATED"/>
    <property type="match status" value="1"/>
</dbReference>
<protein>
    <recommendedName>
        <fullName evidence="2">histidine kinase</fullName>
        <ecNumber evidence="2">2.7.13.3</ecNumber>
    </recommendedName>
</protein>
<evidence type="ECO:0000259" key="10">
    <source>
        <dbReference type="Pfam" id="PF07730"/>
    </source>
</evidence>
<organism evidence="12 13">
    <name type="scientific">Streptosporangium carneum</name>
    <dbReference type="NCBI Taxonomy" id="47481"/>
    <lineage>
        <taxon>Bacteria</taxon>
        <taxon>Bacillati</taxon>
        <taxon>Actinomycetota</taxon>
        <taxon>Actinomycetes</taxon>
        <taxon>Streptosporangiales</taxon>
        <taxon>Streptosporangiaceae</taxon>
        <taxon>Streptosporangium</taxon>
    </lineage>
</organism>
<dbReference type="AlphaFoldDB" id="A0A9W6IAY4"/>
<accession>A0A9W6IAY4</accession>
<feature type="transmembrane region" description="Helical" evidence="9">
    <location>
        <begin position="74"/>
        <end position="94"/>
    </location>
</feature>